<name>A0ABD0LNH2_9CAEN</name>
<organism evidence="1 2">
    <name type="scientific">Batillaria attramentaria</name>
    <dbReference type="NCBI Taxonomy" id="370345"/>
    <lineage>
        <taxon>Eukaryota</taxon>
        <taxon>Metazoa</taxon>
        <taxon>Spiralia</taxon>
        <taxon>Lophotrochozoa</taxon>
        <taxon>Mollusca</taxon>
        <taxon>Gastropoda</taxon>
        <taxon>Caenogastropoda</taxon>
        <taxon>Sorbeoconcha</taxon>
        <taxon>Cerithioidea</taxon>
        <taxon>Batillariidae</taxon>
        <taxon>Batillaria</taxon>
    </lineage>
</organism>
<evidence type="ECO:0000313" key="2">
    <source>
        <dbReference type="Proteomes" id="UP001519460"/>
    </source>
</evidence>
<reference evidence="1 2" key="1">
    <citation type="journal article" date="2023" name="Sci. Data">
        <title>Genome assembly of the Korean intertidal mud-creeper Batillaria attramentaria.</title>
        <authorList>
            <person name="Patra A.K."/>
            <person name="Ho P.T."/>
            <person name="Jun S."/>
            <person name="Lee S.J."/>
            <person name="Kim Y."/>
            <person name="Won Y.J."/>
        </authorList>
    </citation>
    <scope>NUCLEOTIDE SEQUENCE [LARGE SCALE GENOMIC DNA]</scope>
    <source>
        <strain evidence="1">Wonlab-2016</strain>
    </source>
</reference>
<evidence type="ECO:0008006" key="3">
    <source>
        <dbReference type="Google" id="ProtNLM"/>
    </source>
</evidence>
<dbReference type="AlphaFoldDB" id="A0ABD0LNH2"/>
<accession>A0ABD0LNH2</accession>
<comment type="caution">
    <text evidence="1">The sequence shown here is derived from an EMBL/GenBank/DDBJ whole genome shotgun (WGS) entry which is preliminary data.</text>
</comment>
<proteinExistence type="predicted"/>
<gene>
    <name evidence="1" type="ORF">BaRGS_00008080</name>
</gene>
<dbReference type="Proteomes" id="UP001519460">
    <property type="component" value="Unassembled WGS sequence"/>
</dbReference>
<keyword evidence="2" id="KW-1185">Reference proteome</keyword>
<sequence>MLCFRWRKKCCRWRCGHPSVTVLCAVRCYTVAAVWHLTWTNTATAFRPTCQVCRTDTLTLEALHLHLRAIHAPRLFPLPATVTADSLVGQALLPTNPYRQGSMSAIASLVSMAGCPLGASGVTAIDSALVANTHAAGIAAWGVKQGVTSHGTDSVLSVTAGTLQHL</sequence>
<protein>
    <recommendedName>
        <fullName evidence="3">C2H2-type domain-containing protein</fullName>
    </recommendedName>
</protein>
<dbReference type="EMBL" id="JACVVK020000035">
    <property type="protein sequence ID" value="KAK7500836.1"/>
    <property type="molecule type" value="Genomic_DNA"/>
</dbReference>
<evidence type="ECO:0000313" key="1">
    <source>
        <dbReference type="EMBL" id="KAK7500836.1"/>
    </source>
</evidence>